<dbReference type="SUPFAM" id="SSF69572">
    <property type="entry name" value="Activating enzymes of the ubiquitin-like proteins"/>
    <property type="match status" value="1"/>
</dbReference>
<dbReference type="InterPro" id="IPR036873">
    <property type="entry name" value="Rhodanese-like_dom_sf"/>
</dbReference>
<dbReference type="RefSeq" id="WP_101849077.1">
    <property type="nucleotide sequence ID" value="NZ_PKIZ01000002.1"/>
</dbReference>
<dbReference type="InterPro" id="IPR001763">
    <property type="entry name" value="Rhodanese-like_dom"/>
</dbReference>
<dbReference type="InterPro" id="IPR029752">
    <property type="entry name" value="D-isomer_DH_CS1"/>
</dbReference>
<gene>
    <name evidence="3" type="ORF">CYJ76_01760</name>
</gene>
<dbReference type="OrthoDB" id="9804286at2"/>
<dbReference type="InterPro" id="IPR035985">
    <property type="entry name" value="Ubiquitin-activating_enz"/>
</dbReference>
<evidence type="ECO:0000256" key="1">
    <source>
        <dbReference type="SAM" id="MobiDB-lite"/>
    </source>
</evidence>
<dbReference type="AlphaFoldDB" id="A0A2I1PDB7"/>
<dbReference type="SUPFAM" id="SSF52821">
    <property type="entry name" value="Rhodanese/Cell cycle control phosphatase"/>
    <property type="match status" value="1"/>
</dbReference>
<dbReference type="Proteomes" id="UP000234206">
    <property type="component" value="Unassembled WGS sequence"/>
</dbReference>
<sequence length="400" mass="41561">MTSRPAPPRLAPLVEPGPDLSRAELERWARHVLLPDLGPVGQRRLRAARVAVVGTGGLGCPVLQYLVAAGVGHVTLYDDDLVETSNLQRQVLHGTDDVGRPKVDSALDALRRMGGATTLAGVRERLEPGNAAALLAGHDLVVDGTDNFPTRYTLDAACRELGVPHVWAALMATRAQVSTFWAAPRTLGDAAVAGVTLRDLFPSPPDPTTVPACGDAGIVGALCGVVGSTMALEVVKLVTGTGEPLLGRVLFVDAATMRTHEIPVAGGGAADEATGAADQPGPDRAREWPLVSPKVLADRLAGDAPPLVVDVRAVGELAFGQVPGALHLALSDLADDPVPAVERLRAAGAGERPVVLVCKGGVRARAAARHLAEHGVEELAVLDGGMIAWSREVDPDLPRY</sequence>
<dbReference type="InterPro" id="IPR000594">
    <property type="entry name" value="ThiF_NAD_FAD-bd"/>
</dbReference>
<evidence type="ECO:0000313" key="3">
    <source>
        <dbReference type="EMBL" id="PKZ42619.1"/>
    </source>
</evidence>
<dbReference type="GO" id="GO:0016779">
    <property type="term" value="F:nucleotidyltransferase activity"/>
    <property type="evidence" value="ECO:0007669"/>
    <property type="project" value="UniProtKB-KW"/>
</dbReference>
<dbReference type="GO" id="GO:0008641">
    <property type="term" value="F:ubiquitin-like modifier activating enzyme activity"/>
    <property type="evidence" value="ECO:0007669"/>
    <property type="project" value="InterPro"/>
</dbReference>
<dbReference type="Gene3D" id="3.40.50.720">
    <property type="entry name" value="NAD(P)-binding Rossmann-like Domain"/>
    <property type="match status" value="1"/>
</dbReference>
<keyword evidence="4" id="KW-1185">Reference proteome</keyword>
<proteinExistence type="predicted"/>
<dbReference type="CDD" id="cd00757">
    <property type="entry name" value="ThiF_MoeB_HesA_family"/>
    <property type="match status" value="1"/>
</dbReference>
<dbReference type="PANTHER" id="PTHR10953:SF102">
    <property type="entry name" value="ADENYLYLTRANSFERASE AND SULFURTRANSFERASE MOCS3"/>
    <property type="match status" value="1"/>
</dbReference>
<dbReference type="Gene3D" id="3.40.250.10">
    <property type="entry name" value="Rhodanese-like domain"/>
    <property type="match status" value="1"/>
</dbReference>
<feature type="region of interest" description="Disordered" evidence="1">
    <location>
        <begin position="265"/>
        <end position="285"/>
    </location>
</feature>
<dbReference type="Pfam" id="PF00581">
    <property type="entry name" value="Rhodanese"/>
    <property type="match status" value="1"/>
</dbReference>
<dbReference type="SMART" id="SM00450">
    <property type="entry name" value="RHOD"/>
    <property type="match status" value="1"/>
</dbReference>
<dbReference type="PROSITE" id="PS50206">
    <property type="entry name" value="RHODANESE_3"/>
    <property type="match status" value="1"/>
</dbReference>
<organism evidence="3 4">
    <name type="scientific">Kytococcus schroeteri</name>
    <dbReference type="NCBI Taxonomy" id="138300"/>
    <lineage>
        <taxon>Bacteria</taxon>
        <taxon>Bacillati</taxon>
        <taxon>Actinomycetota</taxon>
        <taxon>Actinomycetes</taxon>
        <taxon>Micrococcales</taxon>
        <taxon>Kytococcaceae</taxon>
        <taxon>Kytococcus</taxon>
    </lineage>
</organism>
<evidence type="ECO:0000259" key="2">
    <source>
        <dbReference type="PROSITE" id="PS50206"/>
    </source>
</evidence>
<keyword evidence="3" id="KW-0548">Nucleotidyltransferase</keyword>
<dbReference type="GO" id="GO:0004792">
    <property type="term" value="F:thiosulfate-cyanide sulfurtransferase activity"/>
    <property type="evidence" value="ECO:0007669"/>
    <property type="project" value="TreeGrafter"/>
</dbReference>
<dbReference type="EMBL" id="PKIZ01000002">
    <property type="protein sequence ID" value="PKZ42619.1"/>
    <property type="molecule type" value="Genomic_DNA"/>
</dbReference>
<dbReference type="InterPro" id="IPR045886">
    <property type="entry name" value="ThiF/MoeB/HesA"/>
</dbReference>
<keyword evidence="3" id="KW-0808">Transferase</keyword>
<protein>
    <submittedName>
        <fullName evidence="3">Adenylyltransferase/sulfurtransferase MoeZ</fullName>
    </submittedName>
</protein>
<dbReference type="PANTHER" id="PTHR10953">
    <property type="entry name" value="UBIQUITIN-ACTIVATING ENZYME E1"/>
    <property type="match status" value="1"/>
</dbReference>
<dbReference type="CDD" id="cd00158">
    <property type="entry name" value="RHOD"/>
    <property type="match status" value="1"/>
</dbReference>
<name>A0A2I1PDB7_9MICO</name>
<evidence type="ECO:0000313" key="4">
    <source>
        <dbReference type="Proteomes" id="UP000234206"/>
    </source>
</evidence>
<dbReference type="Pfam" id="PF00899">
    <property type="entry name" value="ThiF"/>
    <property type="match status" value="1"/>
</dbReference>
<dbReference type="PROSITE" id="PS00065">
    <property type="entry name" value="D_2_HYDROXYACID_DH_1"/>
    <property type="match status" value="1"/>
</dbReference>
<feature type="domain" description="Rhodanese" evidence="2">
    <location>
        <begin position="302"/>
        <end position="398"/>
    </location>
</feature>
<accession>A0A2I1PDB7</accession>
<comment type="caution">
    <text evidence="3">The sequence shown here is derived from an EMBL/GenBank/DDBJ whole genome shotgun (WGS) entry which is preliminary data.</text>
</comment>
<reference evidence="3 4" key="1">
    <citation type="submission" date="2017-12" db="EMBL/GenBank/DDBJ databases">
        <title>Phylogenetic diversity of female urinary microbiome.</title>
        <authorList>
            <person name="Thomas-White K."/>
            <person name="Wolfe A.J."/>
        </authorList>
    </citation>
    <scope>NUCLEOTIDE SEQUENCE [LARGE SCALE GENOMIC DNA]</scope>
    <source>
        <strain evidence="3 4">UMB1298</strain>
    </source>
</reference>
<dbReference type="GO" id="GO:0005829">
    <property type="term" value="C:cytosol"/>
    <property type="evidence" value="ECO:0007669"/>
    <property type="project" value="TreeGrafter"/>
</dbReference>
<dbReference type="GO" id="GO:0008146">
    <property type="term" value="F:sulfotransferase activity"/>
    <property type="evidence" value="ECO:0007669"/>
    <property type="project" value="TreeGrafter"/>
</dbReference>